<dbReference type="GO" id="GO:0016538">
    <property type="term" value="F:cyclin-dependent protein serine/threonine kinase regulator activity"/>
    <property type="evidence" value="ECO:0007669"/>
    <property type="project" value="TreeGrafter"/>
</dbReference>
<dbReference type="PANTHER" id="PTHR15615">
    <property type="match status" value="1"/>
</dbReference>
<keyword evidence="2" id="KW-1185">Reference proteome</keyword>
<dbReference type="InterPro" id="IPR036915">
    <property type="entry name" value="Cyclin-like_sf"/>
</dbReference>
<feature type="non-terminal residue" evidence="1">
    <location>
        <position position="143"/>
    </location>
</feature>
<dbReference type="Gene3D" id="1.10.472.10">
    <property type="entry name" value="Cyclin-like"/>
    <property type="match status" value="1"/>
</dbReference>
<dbReference type="SUPFAM" id="SSF47954">
    <property type="entry name" value="Cyclin-like"/>
    <property type="match status" value="1"/>
</dbReference>
<organism evidence="1 2">
    <name type="scientific">Hesseltinella vesiculosa</name>
    <dbReference type="NCBI Taxonomy" id="101127"/>
    <lineage>
        <taxon>Eukaryota</taxon>
        <taxon>Fungi</taxon>
        <taxon>Fungi incertae sedis</taxon>
        <taxon>Mucoromycota</taxon>
        <taxon>Mucoromycotina</taxon>
        <taxon>Mucoromycetes</taxon>
        <taxon>Mucorales</taxon>
        <taxon>Cunninghamellaceae</taxon>
        <taxon>Hesseltinella</taxon>
    </lineage>
</organism>
<dbReference type="EMBL" id="MCGT01000009">
    <property type="protein sequence ID" value="ORX56960.1"/>
    <property type="molecule type" value="Genomic_DNA"/>
</dbReference>
<proteinExistence type="predicted"/>
<gene>
    <name evidence="1" type="ORF">DM01DRAFT_1271828</name>
</gene>
<reference evidence="1 2" key="1">
    <citation type="submission" date="2016-07" db="EMBL/GenBank/DDBJ databases">
        <title>Pervasive Adenine N6-methylation of Active Genes in Fungi.</title>
        <authorList>
            <consortium name="DOE Joint Genome Institute"/>
            <person name="Mondo S.J."/>
            <person name="Dannebaum R.O."/>
            <person name="Kuo R.C."/>
            <person name="Labutti K."/>
            <person name="Haridas S."/>
            <person name="Kuo A."/>
            <person name="Salamov A."/>
            <person name="Ahrendt S.R."/>
            <person name="Lipzen A."/>
            <person name="Sullivan W."/>
            <person name="Andreopoulos W.B."/>
            <person name="Clum A."/>
            <person name="Lindquist E."/>
            <person name="Daum C."/>
            <person name="Ramamoorthy G.K."/>
            <person name="Gryganskyi A."/>
            <person name="Culley D."/>
            <person name="Magnuson J.K."/>
            <person name="James T.Y."/>
            <person name="O'Malley M.A."/>
            <person name="Stajich J.E."/>
            <person name="Spatafora J.W."/>
            <person name="Visel A."/>
            <person name="Grigoriev I.V."/>
        </authorList>
    </citation>
    <scope>NUCLEOTIDE SEQUENCE [LARGE SCALE GENOMIC DNA]</scope>
    <source>
        <strain evidence="1 2">NRRL 3301</strain>
    </source>
</reference>
<comment type="caution">
    <text evidence="1">The sequence shown here is derived from an EMBL/GenBank/DDBJ whole genome shotgun (WGS) entry which is preliminary data.</text>
</comment>
<dbReference type="Proteomes" id="UP000242146">
    <property type="component" value="Unassembled WGS sequence"/>
</dbReference>
<name>A0A1X2GM66_9FUNG</name>
<evidence type="ECO:0000313" key="2">
    <source>
        <dbReference type="Proteomes" id="UP000242146"/>
    </source>
</evidence>
<dbReference type="OrthoDB" id="244495at2759"/>
<dbReference type="GO" id="GO:0000307">
    <property type="term" value="C:cyclin-dependent protein kinase holoenzyme complex"/>
    <property type="evidence" value="ECO:0007669"/>
    <property type="project" value="TreeGrafter"/>
</dbReference>
<dbReference type="InterPro" id="IPR013922">
    <property type="entry name" value="Cyclin_PHO80-like"/>
</dbReference>
<dbReference type="AlphaFoldDB" id="A0A1X2GM66"/>
<protein>
    <recommendedName>
        <fullName evidence="3">Cyclin-domain-containing protein</fullName>
    </recommendedName>
</protein>
<evidence type="ECO:0000313" key="1">
    <source>
        <dbReference type="EMBL" id="ORX56960.1"/>
    </source>
</evidence>
<dbReference type="PANTHER" id="PTHR15615:SF27">
    <property type="entry name" value="PHO85 CYCLIN CLG1"/>
    <property type="match status" value="1"/>
</dbReference>
<evidence type="ECO:0008006" key="3">
    <source>
        <dbReference type="Google" id="ProtNLM"/>
    </source>
</evidence>
<dbReference type="GO" id="GO:0019901">
    <property type="term" value="F:protein kinase binding"/>
    <property type="evidence" value="ECO:0007669"/>
    <property type="project" value="InterPro"/>
</dbReference>
<dbReference type="GO" id="GO:0005634">
    <property type="term" value="C:nucleus"/>
    <property type="evidence" value="ECO:0007669"/>
    <property type="project" value="TreeGrafter"/>
</dbReference>
<accession>A0A1X2GM66</accession>
<sequence>MNSSFLSCTSSTQLADFCSMAVPAIWGPFNRSLAFKQFCQKIIKATQISCTCIVLSLYYIHRLRSAYPHITASMGSEIRLFTTALVLSNKYLEDNTFTNKTWSQVSSIPINELNIMEMEFLCALEYNLHLPHDQFQQWQTTCQ</sequence>
<dbReference type="Pfam" id="PF08613">
    <property type="entry name" value="Cyclin"/>
    <property type="match status" value="1"/>
</dbReference>
<dbReference type="CDD" id="cd20557">
    <property type="entry name" value="CYCLIN_ScPCL1-like"/>
    <property type="match status" value="1"/>
</dbReference>
<dbReference type="STRING" id="101127.A0A1X2GM66"/>